<feature type="transmembrane region" description="Helical" evidence="4">
    <location>
        <begin position="341"/>
        <end position="366"/>
    </location>
</feature>
<feature type="transmembrane region" description="Helical" evidence="4">
    <location>
        <begin position="100"/>
        <end position="122"/>
    </location>
</feature>
<evidence type="ECO:0000256" key="2">
    <source>
        <dbReference type="ARBA" id="ARBA00023125"/>
    </source>
</evidence>
<dbReference type="Proteomes" id="UP000253975">
    <property type="component" value="Unassembled WGS sequence"/>
</dbReference>
<dbReference type="Gene3D" id="1.10.10.10">
    <property type="entry name" value="Winged helix-like DNA-binding domain superfamily/Winged helix DNA-binding domain"/>
    <property type="match status" value="1"/>
</dbReference>
<name>A0A369LJH9_9ACTN</name>
<dbReference type="Pfam" id="PF00196">
    <property type="entry name" value="GerE"/>
    <property type="match status" value="1"/>
</dbReference>
<keyword evidence="4" id="KW-0472">Membrane</keyword>
<evidence type="ECO:0000256" key="3">
    <source>
        <dbReference type="ARBA" id="ARBA00023163"/>
    </source>
</evidence>
<feature type="transmembrane region" description="Helical" evidence="4">
    <location>
        <begin position="129"/>
        <end position="147"/>
    </location>
</feature>
<evidence type="ECO:0000313" key="7">
    <source>
        <dbReference type="Proteomes" id="UP000253975"/>
    </source>
</evidence>
<reference evidence="6 7" key="1">
    <citation type="journal article" date="2018" name="Elife">
        <title>Discovery and characterization of a prevalent human gut bacterial enzyme sufficient for the inactivation of a family of plant toxins.</title>
        <authorList>
            <person name="Koppel N."/>
            <person name="Bisanz J.E."/>
            <person name="Pandelia M.E."/>
            <person name="Turnbaugh P.J."/>
            <person name="Balskus E.P."/>
        </authorList>
    </citation>
    <scope>NUCLEOTIDE SEQUENCE [LARGE SCALE GENOMIC DNA]</scope>
    <source>
        <strain evidence="6 7">OB21 GAM31</strain>
    </source>
</reference>
<evidence type="ECO:0000256" key="4">
    <source>
        <dbReference type="SAM" id="Phobius"/>
    </source>
</evidence>
<dbReference type="PROSITE" id="PS50043">
    <property type="entry name" value="HTH_LUXR_2"/>
    <property type="match status" value="1"/>
</dbReference>
<dbReference type="GO" id="GO:0006355">
    <property type="term" value="P:regulation of DNA-templated transcription"/>
    <property type="evidence" value="ECO:0007669"/>
    <property type="project" value="InterPro"/>
</dbReference>
<feature type="transmembrane region" description="Helical" evidence="4">
    <location>
        <begin position="44"/>
        <end position="60"/>
    </location>
</feature>
<feature type="transmembrane region" description="Helical" evidence="4">
    <location>
        <begin position="72"/>
        <end position="94"/>
    </location>
</feature>
<dbReference type="SMART" id="SM00421">
    <property type="entry name" value="HTH_LUXR"/>
    <property type="match status" value="1"/>
</dbReference>
<keyword evidence="2" id="KW-0238">DNA-binding</keyword>
<evidence type="ECO:0000256" key="1">
    <source>
        <dbReference type="ARBA" id="ARBA00023015"/>
    </source>
</evidence>
<organism evidence="6 7">
    <name type="scientific">Slackia isoflavoniconvertens</name>
    <dbReference type="NCBI Taxonomy" id="572010"/>
    <lineage>
        <taxon>Bacteria</taxon>
        <taxon>Bacillati</taxon>
        <taxon>Actinomycetota</taxon>
        <taxon>Coriobacteriia</taxon>
        <taxon>Eggerthellales</taxon>
        <taxon>Eggerthellaceae</taxon>
        <taxon>Slackia</taxon>
    </lineage>
</organism>
<feature type="transmembrane region" description="Helical" evidence="4">
    <location>
        <begin position="261"/>
        <end position="278"/>
    </location>
</feature>
<keyword evidence="1" id="KW-0805">Transcription regulation</keyword>
<feature type="transmembrane region" description="Helical" evidence="4">
    <location>
        <begin position="229"/>
        <end position="249"/>
    </location>
</feature>
<keyword evidence="4" id="KW-0812">Transmembrane</keyword>
<sequence length="501" mass="53390">MRAFRNIVAYMGFGFYWAWIFVSFNSVGSLGQNLSIDALTSSHLASSVAAILPLLAAFLLRGKIEALPHRALFALVISSSALASVSTACMQAFFAQPIMYAAAAASTGLFVVGPMLAWGVVYGSLDAKNAVICTALSFAFAGFVYFATSFMPWSVAALVATALPLATGLSACACFSRGSNRAVGWEGGIPQGPPSHSPVPIGALVGLAVVTFVYGGLRVYSAHASAEFSGPSVLFVSVVAASVIMLLYTLLIPRTSLNLGVLYRVALIAFAAVLMLAAVGEEVAAIPLEALVRCGMMLFEMLTWVLLAETVRTGGMSALAVFSAGRLAVHVGISLGEESALVFGVSSLQFLVCAVVALIVAAGFLFRDADTTFFFASPTEDELRRIARKRSVSDGESSRAETTLEVCVSDTIAETGGDFDARIGDMLKRSLEDRIDSVASHYGFSAREREVFELWVTGHDAQYIQDELVISRSTVKTHVRHIYEKCDVHSRSDLMCVLERD</sequence>
<feature type="transmembrane region" description="Helical" evidence="4">
    <location>
        <begin position="197"/>
        <end position="217"/>
    </location>
</feature>
<dbReference type="PANTHER" id="PTHR44688:SF16">
    <property type="entry name" value="DNA-BINDING TRANSCRIPTIONAL ACTIVATOR DEVR_DOSR"/>
    <property type="match status" value="1"/>
</dbReference>
<evidence type="ECO:0000313" key="6">
    <source>
        <dbReference type="EMBL" id="RDB58178.1"/>
    </source>
</evidence>
<evidence type="ECO:0000259" key="5">
    <source>
        <dbReference type="PROSITE" id="PS50043"/>
    </source>
</evidence>
<gene>
    <name evidence="6" type="ORF">C1881_06305</name>
</gene>
<feature type="domain" description="HTH luxR-type" evidence="5">
    <location>
        <begin position="437"/>
        <end position="501"/>
    </location>
</feature>
<accession>A0A369LJH9</accession>
<protein>
    <recommendedName>
        <fullName evidence="5">HTH luxR-type domain-containing protein</fullName>
    </recommendedName>
</protein>
<dbReference type="PANTHER" id="PTHR44688">
    <property type="entry name" value="DNA-BINDING TRANSCRIPTIONAL ACTIVATOR DEVR_DOSR"/>
    <property type="match status" value="1"/>
</dbReference>
<dbReference type="InterPro" id="IPR000792">
    <property type="entry name" value="Tscrpt_reg_LuxR_C"/>
</dbReference>
<dbReference type="CDD" id="cd06170">
    <property type="entry name" value="LuxR_C_like"/>
    <property type="match status" value="1"/>
</dbReference>
<proteinExistence type="predicted"/>
<dbReference type="AlphaFoldDB" id="A0A369LJH9"/>
<dbReference type="InterPro" id="IPR036388">
    <property type="entry name" value="WH-like_DNA-bd_sf"/>
</dbReference>
<keyword evidence="4" id="KW-1133">Transmembrane helix</keyword>
<feature type="transmembrane region" description="Helical" evidence="4">
    <location>
        <begin position="153"/>
        <end position="176"/>
    </location>
</feature>
<comment type="caution">
    <text evidence="6">The sequence shown here is derived from an EMBL/GenBank/DDBJ whole genome shotgun (WGS) entry which is preliminary data.</text>
</comment>
<dbReference type="InterPro" id="IPR016032">
    <property type="entry name" value="Sig_transdc_resp-reg_C-effctor"/>
</dbReference>
<dbReference type="PRINTS" id="PR00038">
    <property type="entry name" value="HTHLUXR"/>
</dbReference>
<dbReference type="EMBL" id="PPTO01000009">
    <property type="protein sequence ID" value="RDB58178.1"/>
    <property type="molecule type" value="Genomic_DNA"/>
</dbReference>
<dbReference type="SUPFAM" id="SSF46894">
    <property type="entry name" value="C-terminal effector domain of the bipartite response regulators"/>
    <property type="match status" value="1"/>
</dbReference>
<dbReference type="RefSeq" id="WP_114615687.1">
    <property type="nucleotide sequence ID" value="NZ_PPTO01000009.1"/>
</dbReference>
<keyword evidence="3" id="KW-0804">Transcription</keyword>
<dbReference type="GO" id="GO:0003677">
    <property type="term" value="F:DNA binding"/>
    <property type="evidence" value="ECO:0007669"/>
    <property type="project" value="UniProtKB-KW"/>
</dbReference>
<feature type="transmembrane region" description="Helical" evidence="4">
    <location>
        <begin position="7"/>
        <end position="24"/>
    </location>
</feature>